<dbReference type="GO" id="GO:0005634">
    <property type="term" value="C:nucleus"/>
    <property type="evidence" value="ECO:0007669"/>
    <property type="project" value="UniProtKB-SubCell"/>
</dbReference>
<dbReference type="InterPro" id="IPR013087">
    <property type="entry name" value="Znf_C2H2_type"/>
</dbReference>
<organism evidence="10 11">
    <name type="scientific">Porphyridium purpureum</name>
    <name type="common">Red alga</name>
    <name type="synonym">Porphyridium cruentum</name>
    <dbReference type="NCBI Taxonomy" id="35688"/>
    <lineage>
        <taxon>Eukaryota</taxon>
        <taxon>Rhodophyta</taxon>
        <taxon>Bangiophyceae</taxon>
        <taxon>Porphyridiales</taxon>
        <taxon>Porphyridiaceae</taxon>
        <taxon>Porphyridium</taxon>
    </lineage>
</organism>
<evidence type="ECO:0000256" key="6">
    <source>
        <dbReference type="ARBA" id="ARBA00023242"/>
    </source>
</evidence>
<gene>
    <name evidence="10" type="ORF">FVE85_5367</name>
</gene>
<dbReference type="PROSITE" id="PS50157">
    <property type="entry name" value="ZINC_FINGER_C2H2_2"/>
    <property type="match status" value="3"/>
</dbReference>
<comment type="subcellular location">
    <subcellularLocation>
        <location evidence="1">Nucleus</location>
    </subcellularLocation>
</comment>
<keyword evidence="6" id="KW-0539">Nucleus</keyword>
<dbReference type="FunFam" id="3.30.160.60:FF:000202">
    <property type="entry name" value="Zinc finger protein 574"/>
    <property type="match status" value="1"/>
</dbReference>
<feature type="region of interest" description="Disordered" evidence="8">
    <location>
        <begin position="280"/>
        <end position="304"/>
    </location>
</feature>
<dbReference type="InterPro" id="IPR050331">
    <property type="entry name" value="Zinc_finger"/>
</dbReference>
<dbReference type="Proteomes" id="UP000324585">
    <property type="component" value="Unassembled WGS sequence"/>
</dbReference>
<evidence type="ECO:0000259" key="9">
    <source>
        <dbReference type="PROSITE" id="PS50157"/>
    </source>
</evidence>
<feature type="domain" description="C2H2-type" evidence="9">
    <location>
        <begin position="574"/>
        <end position="602"/>
    </location>
</feature>
<dbReference type="PANTHER" id="PTHR16515">
    <property type="entry name" value="PR DOMAIN ZINC FINGER PROTEIN"/>
    <property type="match status" value="1"/>
</dbReference>
<accession>A0A5J4Z3M8</accession>
<dbReference type="Pfam" id="PF00096">
    <property type="entry name" value="zf-C2H2"/>
    <property type="match status" value="3"/>
</dbReference>
<evidence type="ECO:0000256" key="8">
    <source>
        <dbReference type="SAM" id="MobiDB-lite"/>
    </source>
</evidence>
<dbReference type="SMART" id="SM00355">
    <property type="entry name" value="ZnF_C2H2"/>
    <property type="match status" value="3"/>
</dbReference>
<keyword evidence="3" id="KW-0677">Repeat</keyword>
<dbReference type="GO" id="GO:0010468">
    <property type="term" value="P:regulation of gene expression"/>
    <property type="evidence" value="ECO:0007669"/>
    <property type="project" value="TreeGrafter"/>
</dbReference>
<protein>
    <submittedName>
        <fullName evidence="10">Transcription factor hamlet</fullName>
    </submittedName>
</protein>
<keyword evidence="11" id="KW-1185">Reference proteome</keyword>
<comment type="caution">
    <text evidence="10">The sequence shown here is derived from an EMBL/GenBank/DDBJ whole genome shotgun (WGS) entry which is preliminary data.</text>
</comment>
<feature type="domain" description="C2H2-type" evidence="9">
    <location>
        <begin position="603"/>
        <end position="632"/>
    </location>
</feature>
<dbReference type="EMBL" id="VRMN01000001">
    <property type="protein sequence ID" value="KAA8497782.1"/>
    <property type="molecule type" value="Genomic_DNA"/>
</dbReference>
<dbReference type="PANTHER" id="PTHR16515:SF49">
    <property type="entry name" value="GASTRULA ZINC FINGER PROTEIN XLCGF49.1-LIKE-RELATED"/>
    <property type="match status" value="1"/>
</dbReference>
<keyword evidence="2" id="KW-0479">Metal-binding</keyword>
<keyword evidence="5" id="KW-0862">Zinc</keyword>
<evidence type="ECO:0000256" key="1">
    <source>
        <dbReference type="ARBA" id="ARBA00004123"/>
    </source>
</evidence>
<keyword evidence="4 7" id="KW-0863">Zinc-finger</keyword>
<dbReference type="SUPFAM" id="SSF57667">
    <property type="entry name" value="beta-beta-alpha zinc fingers"/>
    <property type="match status" value="2"/>
</dbReference>
<dbReference type="AlphaFoldDB" id="A0A5J4Z3M8"/>
<evidence type="ECO:0000313" key="11">
    <source>
        <dbReference type="Proteomes" id="UP000324585"/>
    </source>
</evidence>
<dbReference type="Gene3D" id="3.30.160.60">
    <property type="entry name" value="Classic Zinc Finger"/>
    <property type="match status" value="3"/>
</dbReference>
<evidence type="ECO:0000256" key="5">
    <source>
        <dbReference type="ARBA" id="ARBA00022833"/>
    </source>
</evidence>
<reference evidence="11" key="1">
    <citation type="journal article" date="2019" name="Nat. Commun.">
        <title>Expansion of phycobilisome linker gene families in mesophilic red algae.</title>
        <authorList>
            <person name="Lee J."/>
            <person name="Kim D."/>
            <person name="Bhattacharya D."/>
            <person name="Yoon H.S."/>
        </authorList>
    </citation>
    <scope>NUCLEOTIDE SEQUENCE [LARGE SCALE GENOMIC DNA]</scope>
    <source>
        <strain evidence="11">CCMP 1328</strain>
    </source>
</reference>
<proteinExistence type="predicted"/>
<evidence type="ECO:0000256" key="7">
    <source>
        <dbReference type="PROSITE-ProRule" id="PRU00042"/>
    </source>
</evidence>
<dbReference type="OrthoDB" id="8117402at2759"/>
<sequence length="639" mass="69680">MRKELLQLPLGQEHSVAYVVVTLPGHGSLPNATNARVEGGSYRLRKRKHELSGKRVTLVRAVVKVAAPRGSGVDTGGTVRCANAVEMASATLRTAERLLKIAESELVYEWLFGDGAGEELAKRMFGRARALCHDHDGFDSRMAHVPTQFELDASMVTDADLGTSFRPDLAAAHVPQGQVGRFVMGIFLSTKVFFPLKSGVTPWPAHRFVGFRMRNGYGYVCQGQDSEGVPISMLGRILASGKESLDQFYNLRYENGSVTFDLHASIESTFLPVQVSAEDDGRASSSSSQSQVDGMAAGARSPSLSSTRDLVESHLVLDEEALQVRAAGTFTDVQLAEPICWDAYSNFITAARKHIMKMNWPSFKLSVRSVAGDELLSLAGPSAVVSLLGRNYIHMSKLLAMYMDKISAVSSPRRSLRLGLEADQQIEEMDKREAVNKIGSCRKYFEVPHAFLETCSGAGHRLDPIWQSQGPAGAVSFTATVPKWKRNVESSIGRPVLGPVPEYALSSIPSWGPGSVNASIGGVSNESQGHAGGMGSASGAAPGASECELCGKHFSRRTELQRHVRTVHEGEKPFACKLCGKAFSQSPHLMSHIKTVHERRRDFQCETCDRRFSERSNLVKHVRRKAGRCVRPSSRATQH</sequence>
<dbReference type="PROSITE" id="PS00028">
    <property type="entry name" value="ZINC_FINGER_C2H2_1"/>
    <property type="match status" value="2"/>
</dbReference>
<evidence type="ECO:0000256" key="3">
    <source>
        <dbReference type="ARBA" id="ARBA00022737"/>
    </source>
</evidence>
<dbReference type="GO" id="GO:0032502">
    <property type="term" value="P:developmental process"/>
    <property type="evidence" value="ECO:0007669"/>
    <property type="project" value="UniProtKB-ARBA"/>
</dbReference>
<dbReference type="InterPro" id="IPR036236">
    <property type="entry name" value="Znf_C2H2_sf"/>
</dbReference>
<evidence type="ECO:0000256" key="2">
    <source>
        <dbReference type="ARBA" id="ARBA00022723"/>
    </source>
</evidence>
<feature type="domain" description="C2H2-type" evidence="9">
    <location>
        <begin position="545"/>
        <end position="573"/>
    </location>
</feature>
<evidence type="ECO:0000256" key="4">
    <source>
        <dbReference type="ARBA" id="ARBA00022771"/>
    </source>
</evidence>
<evidence type="ECO:0000313" key="10">
    <source>
        <dbReference type="EMBL" id="KAA8497782.1"/>
    </source>
</evidence>
<name>A0A5J4Z3M8_PORPP</name>
<dbReference type="GO" id="GO:0008270">
    <property type="term" value="F:zinc ion binding"/>
    <property type="evidence" value="ECO:0007669"/>
    <property type="project" value="UniProtKB-KW"/>
</dbReference>